<name>A0ABV6KPP1_9BACI</name>
<dbReference type="InterPro" id="IPR050306">
    <property type="entry name" value="PfkB_Carbo_kinase"/>
</dbReference>
<dbReference type="RefSeq" id="WP_160548234.1">
    <property type="nucleotide sequence ID" value="NZ_JBHLUU010000017.1"/>
</dbReference>
<dbReference type="InterPro" id="IPR002139">
    <property type="entry name" value="Ribo/fructo_kinase"/>
</dbReference>
<dbReference type="InterPro" id="IPR029056">
    <property type="entry name" value="Ribokinase-like"/>
</dbReference>
<evidence type="ECO:0000256" key="1">
    <source>
        <dbReference type="ARBA" id="ARBA00010688"/>
    </source>
</evidence>
<dbReference type="Pfam" id="PF00294">
    <property type="entry name" value="PfkB"/>
    <property type="match status" value="1"/>
</dbReference>
<protein>
    <submittedName>
        <fullName evidence="5">Carbohydrate kinase</fullName>
        <ecNumber evidence="5">2.7.1.-</ecNumber>
    </submittedName>
</protein>
<dbReference type="Proteomes" id="UP001589738">
    <property type="component" value="Unassembled WGS sequence"/>
</dbReference>
<dbReference type="CDD" id="cd01167">
    <property type="entry name" value="bac_FRK"/>
    <property type="match status" value="1"/>
</dbReference>
<organism evidence="5 6">
    <name type="scientific">Robertmurraya beringensis</name>
    <dbReference type="NCBI Taxonomy" id="641660"/>
    <lineage>
        <taxon>Bacteria</taxon>
        <taxon>Bacillati</taxon>
        <taxon>Bacillota</taxon>
        <taxon>Bacilli</taxon>
        <taxon>Bacillales</taxon>
        <taxon>Bacillaceae</taxon>
        <taxon>Robertmurraya</taxon>
    </lineage>
</organism>
<dbReference type="PANTHER" id="PTHR43085">
    <property type="entry name" value="HEXOKINASE FAMILY MEMBER"/>
    <property type="match status" value="1"/>
</dbReference>
<dbReference type="PANTHER" id="PTHR43085:SF54">
    <property type="entry name" value="PUTATIVE-RELATED"/>
    <property type="match status" value="1"/>
</dbReference>
<reference evidence="5 6" key="1">
    <citation type="submission" date="2024-09" db="EMBL/GenBank/DDBJ databases">
        <authorList>
            <person name="Sun Q."/>
            <person name="Mori K."/>
        </authorList>
    </citation>
    <scope>NUCLEOTIDE SEQUENCE [LARGE SCALE GENOMIC DNA]</scope>
    <source>
        <strain evidence="5 6">CGMCC 1.9126</strain>
    </source>
</reference>
<comment type="caution">
    <text evidence="5">The sequence shown here is derived from an EMBL/GenBank/DDBJ whole genome shotgun (WGS) entry which is preliminary data.</text>
</comment>
<sequence length="331" mass="36318">MTTNSSVFCIGELLIDFFCTDVDVNLIEGKHFEKQAGGAPANVCAAIVKLGGKAQFSGKVGSDPFGYFLKQTLEKCHVDTSLLLFDQAHPTTQAFVSLKADGERDFIFNRGADAFVTEDELDKESIMKNQILHFGSATALLNEPFRSTYIGLMRDAKGRGKFLSFDPNYRSSLWRGRVDDFKDWSKQGMSIADFVKVSEEELRILSELDDVKEGITALHRMGVKVLAVTLGAEGTMISNGQKCEMVPSIKVTSVDSTGAGDAFVGATLYQLSIFENPTLVLEDFDELKKVISYSNIVGALVCTKVGAISALPTEDEVKGLINENRKKFIYL</sequence>
<keyword evidence="3 5" id="KW-0418">Kinase</keyword>
<evidence type="ECO:0000313" key="6">
    <source>
        <dbReference type="Proteomes" id="UP001589738"/>
    </source>
</evidence>
<evidence type="ECO:0000259" key="4">
    <source>
        <dbReference type="Pfam" id="PF00294"/>
    </source>
</evidence>
<evidence type="ECO:0000313" key="5">
    <source>
        <dbReference type="EMBL" id="MFC0474880.1"/>
    </source>
</evidence>
<comment type="similarity">
    <text evidence="1">Belongs to the carbohydrate kinase PfkB family.</text>
</comment>
<evidence type="ECO:0000256" key="2">
    <source>
        <dbReference type="ARBA" id="ARBA00022679"/>
    </source>
</evidence>
<dbReference type="Gene3D" id="3.40.1190.20">
    <property type="match status" value="1"/>
</dbReference>
<dbReference type="EC" id="2.7.1.-" evidence="5"/>
<dbReference type="PRINTS" id="PR00990">
    <property type="entry name" value="RIBOKINASE"/>
</dbReference>
<dbReference type="EMBL" id="JBHLUU010000017">
    <property type="protein sequence ID" value="MFC0474880.1"/>
    <property type="molecule type" value="Genomic_DNA"/>
</dbReference>
<keyword evidence="6" id="KW-1185">Reference proteome</keyword>
<evidence type="ECO:0000256" key="3">
    <source>
        <dbReference type="ARBA" id="ARBA00022777"/>
    </source>
</evidence>
<gene>
    <name evidence="5" type="ORF">ACFFHF_06140</name>
</gene>
<proteinExistence type="inferred from homology"/>
<accession>A0ABV6KPP1</accession>
<keyword evidence="2 5" id="KW-0808">Transferase</keyword>
<dbReference type="GO" id="GO:0016301">
    <property type="term" value="F:kinase activity"/>
    <property type="evidence" value="ECO:0007669"/>
    <property type="project" value="UniProtKB-KW"/>
</dbReference>
<feature type="domain" description="Carbohydrate kinase PfkB" evidence="4">
    <location>
        <begin position="6"/>
        <end position="313"/>
    </location>
</feature>
<dbReference type="InterPro" id="IPR011611">
    <property type="entry name" value="PfkB_dom"/>
</dbReference>
<dbReference type="SUPFAM" id="SSF53613">
    <property type="entry name" value="Ribokinase-like"/>
    <property type="match status" value="1"/>
</dbReference>